<evidence type="ECO:0000313" key="2">
    <source>
        <dbReference type="EMBL" id="KAK7394013.1"/>
    </source>
</evidence>
<dbReference type="Pfam" id="PF01636">
    <property type="entry name" value="APH"/>
    <property type="match status" value="1"/>
</dbReference>
<dbReference type="EMBL" id="JAZAVJ010000534">
    <property type="protein sequence ID" value="KAK7394013.1"/>
    <property type="molecule type" value="Genomic_DNA"/>
</dbReference>
<dbReference type="InterPro" id="IPR051678">
    <property type="entry name" value="AGP_Transferase"/>
</dbReference>
<dbReference type="Proteomes" id="UP001498476">
    <property type="component" value="Unassembled WGS sequence"/>
</dbReference>
<evidence type="ECO:0000313" key="3">
    <source>
        <dbReference type="Proteomes" id="UP001498476"/>
    </source>
</evidence>
<dbReference type="SUPFAM" id="SSF56112">
    <property type="entry name" value="Protein kinase-like (PK-like)"/>
    <property type="match status" value="1"/>
</dbReference>
<organism evidence="2 3">
    <name type="scientific">Neonectria punicea</name>
    <dbReference type="NCBI Taxonomy" id="979145"/>
    <lineage>
        <taxon>Eukaryota</taxon>
        <taxon>Fungi</taxon>
        <taxon>Dikarya</taxon>
        <taxon>Ascomycota</taxon>
        <taxon>Pezizomycotina</taxon>
        <taxon>Sordariomycetes</taxon>
        <taxon>Hypocreomycetidae</taxon>
        <taxon>Hypocreales</taxon>
        <taxon>Nectriaceae</taxon>
        <taxon>Neonectria</taxon>
    </lineage>
</organism>
<sequence>MAASSHNHASFQSRLDYIQQLLLHRLGFSVETKITPIQYDPECPFKYNNFIYCLSLPSGTKFSDGQDEAQAQARQPGCVPIPPETERLILRLSNPDAAGMHPETRVQNEVAILSLASQALGHIEPRVVPRVFAWGAAASHGHLGWILQEHMPGEPLAEPFGGTMSLDQKKGILAQMATLLKALQDYPLPESIKGWGGVTFDNDSGAIVSAPMTSVGAGPWSSLEESFRGRLEVALSKADTNPHLQGWRANGVRDRIDAFIERGLPEQFSRLASKRDRAIIHADFTPDNLHYDPATGRITALLDYDFASILHPAYEFFRSFATNGGRLSGWSADHEAAAIRDAKLTGQFPSPLPAPAASANGPGVDWELALAWEDELQRLQVKRPSTIPGIEGLADVDEVLGSLVPWRLTNEGLFEDEPG</sequence>
<proteinExistence type="predicted"/>
<name>A0ABR1GGR4_9HYPO</name>
<accession>A0ABR1GGR4</accession>
<dbReference type="PANTHER" id="PTHR21310:SF15">
    <property type="entry name" value="AMINOGLYCOSIDE PHOSPHOTRANSFERASE DOMAIN-CONTAINING PROTEIN"/>
    <property type="match status" value="1"/>
</dbReference>
<dbReference type="InterPro" id="IPR002575">
    <property type="entry name" value="Aminoglycoside_PTrfase"/>
</dbReference>
<dbReference type="Gene3D" id="3.90.1200.10">
    <property type="match status" value="1"/>
</dbReference>
<protein>
    <recommendedName>
        <fullName evidence="1">Aminoglycoside phosphotransferase domain-containing protein</fullName>
    </recommendedName>
</protein>
<dbReference type="InterPro" id="IPR011009">
    <property type="entry name" value="Kinase-like_dom_sf"/>
</dbReference>
<evidence type="ECO:0000259" key="1">
    <source>
        <dbReference type="Pfam" id="PF01636"/>
    </source>
</evidence>
<keyword evidence="3" id="KW-1185">Reference proteome</keyword>
<comment type="caution">
    <text evidence="2">The sequence shown here is derived from an EMBL/GenBank/DDBJ whole genome shotgun (WGS) entry which is preliminary data.</text>
</comment>
<gene>
    <name evidence="2" type="ORF">QQX98_013204</name>
</gene>
<reference evidence="2 3" key="1">
    <citation type="journal article" date="2025" name="Microbiol. Resour. Announc.">
        <title>Draft genome sequences for Neonectria magnoliae and Neonectria punicea, canker pathogens of Liriodendron tulipifera and Acer saccharum in West Virginia.</title>
        <authorList>
            <person name="Petronek H.M."/>
            <person name="Kasson M.T."/>
            <person name="Metheny A.M."/>
            <person name="Stauder C.M."/>
            <person name="Lovett B."/>
            <person name="Lynch S.C."/>
            <person name="Garnas J.R."/>
            <person name="Kasson L.R."/>
            <person name="Stajich J.E."/>
        </authorList>
    </citation>
    <scope>NUCLEOTIDE SEQUENCE [LARGE SCALE GENOMIC DNA]</scope>
    <source>
        <strain evidence="2 3">NRRL 64653</strain>
    </source>
</reference>
<feature type="domain" description="Aminoglycoside phosphotransferase" evidence="1">
    <location>
        <begin position="86"/>
        <end position="322"/>
    </location>
</feature>
<dbReference type="PANTHER" id="PTHR21310">
    <property type="entry name" value="AMINOGLYCOSIDE PHOSPHOTRANSFERASE-RELATED-RELATED"/>
    <property type="match status" value="1"/>
</dbReference>